<dbReference type="EMBL" id="JMPR01000018">
    <property type="protein sequence ID" value="KFD21057.1"/>
    <property type="molecule type" value="Genomic_DNA"/>
</dbReference>
<dbReference type="AlphaFoldDB" id="A0A085JKR1"/>
<comment type="caution">
    <text evidence="1">The sequence shown here is derived from an EMBL/GenBank/DDBJ whole genome shotgun (WGS) entry which is preliminary data.</text>
</comment>
<gene>
    <name evidence="1" type="ORF">GTPT_0996</name>
</gene>
<sequence length="41" mass="4648">MNKTVIALNKQKTLGGNIGSDNDVVLKDWPQNIIHYEVRQP</sequence>
<evidence type="ECO:0000313" key="1">
    <source>
        <dbReference type="EMBL" id="KFD21057.1"/>
    </source>
</evidence>
<organism evidence="1 2">
    <name type="scientific">Tatumella ptyseos ATCC 33301</name>
    <dbReference type="NCBI Taxonomy" id="1005995"/>
    <lineage>
        <taxon>Bacteria</taxon>
        <taxon>Pseudomonadati</taxon>
        <taxon>Pseudomonadota</taxon>
        <taxon>Gammaproteobacteria</taxon>
        <taxon>Enterobacterales</taxon>
        <taxon>Erwiniaceae</taxon>
        <taxon>Tatumella</taxon>
    </lineage>
</organism>
<protein>
    <submittedName>
        <fullName evidence="1">Uncharacterized protein</fullName>
    </submittedName>
</protein>
<reference evidence="1 2" key="1">
    <citation type="submission" date="2014-05" db="EMBL/GenBank/DDBJ databases">
        <title>ATOL: Assembling a taxonomically balanced genome-scale reconstruction of the evolutionary history of the Enterobacteriaceae.</title>
        <authorList>
            <person name="Plunkett G.III."/>
            <person name="Neeno-Eckwall E.C."/>
            <person name="Glasner J.D."/>
            <person name="Perna N.T."/>
        </authorList>
    </citation>
    <scope>NUCLEOTIDE SEQUENCE [LARGE SCALE GENOMIC DNA]</scope>
    <source>
        <strain evidence="1 2">ATCC 33301</strain>
    </source>
</reference>
<accession>A0A085JKR1</accession>
<keyword evidence="2" id="KW-1185">Reference proteome</keyword>
<proteinExistence type="predicted"/>
<dbReference type="Proteomes" id="UP000028602">
    <property type="component" value="Unassembled WGS sequence"/>
</dbReference>
<evidence type="ECO:0000313" key="2">
    <source>
        <dbReference type="Proteomes" id="UP000028602"/>
    </source>
</evidence>
<name>A0A085JKR1_9GAMM</name>